<feature type="chain" id="PRO_5031501553" description="DUF2282 domain-containing protein" evidence="1">
    <location>
        <begin position="23"/>
        <end position="71"/>
    </location>
</feature>
<keyword evidence="1" id="KW-0732">Signal</keyword>
<feature type="signal peptide" evidence="1">
    <location>
        <begin position="1"/>
        <end position="22"/>
    </location>
</feature>
<evidence type="ECO:0000256" key="1">
    <source>
        <dbReference type="SAM" id="SignalP"/>
    </source>
</evidence>
<reference evidence="2 3" key="1">
    <citation type="submission" date="2020-08" db="EMBL/GenBank/DDBJ databases">
        <title>Genomic Encyclopedia of Type Strains, Phase IV (KMG-IV): sequencing the most valuable type-strain genomes for metagenomic binning, comparative biology and taxonomic classification.</title>
        <authorList>
            <person name="Goeker M."/>
        </authorList>
    </citation>
    <scope>NUCLEOTIDE SEQUENCE [LARGE SCALE GENOMIC DNA]</scope>
    <source>
        <strain evidence="2 3">DSM 101806</strain>
    </source>
</reference>
<evidence type="ECO:0000313" key="2">
    <source>
        <dbReference type="EMBL" id="MBB4100750.1"/>
    </source>
</evidence>
<organism evidence="2 3">
    <name type="scientific">Sphingomonas kyeonggiensis</name>
    <dbReference type="NCBI Taxonomy" id="1268553"/>
    <lineage>
        <taxon>Bacteria</taxon>
        <taxon>Pseudomonadati</taxon>
        <taxon>Pseudomonadota</taxon>
        <taxon>Alphaproteobacteria</taxon>
        <taxon>Sphingomonadales</taxon>
        <taxon>Sphingomonadaceae</taxon>
        <taxon>Sphingomonas</taxon>
    </lineage>
</organism>
<comment type="caution">
    <text evidence="2">The sequence shown here is derived from an EMBL/GenBank/DDBJ whole genome shotgun (WGS) entry which is preliminary data.</text>
</comment>
<evidence type="ECO:0000313" key="3">
    <source>
        <dbReference type="Proteomes" id="UP000557392"/>
    </source>
</evidence>
<proteinExistence type="predicted"/>
<sequence length="71" mass="7139">MRQITFAVASIALLTASTAAFAAGPCKDAKGKFIKCPTAAAATATGGILKDKNGKCHVASGPKKGQFTKCP</sequence>
<dbReference type="Proteomes" id="UP000557392">
    <property type="component" value="Unassembled WGS sequence"/>
</dbReference>
<dbReference type="EMBL" id="JACIEH010000003">
    <property type="protein sequence ID" value="MBB4100750.1"/>
    <property type="molecule type" value="Genomic_DNA"/>
</dbReference>
<gene>
    <name evidence="2" type="ORF">GGR46_004322</name>
</gene>
<protein>
    <recommendedName>
        <fullName evidence="4">DUF2282 domain-containing protein</fullName>
    </recommendedName>
</protein>
<evidence type="ECO:0008006" key="4">
    <source>
        <dbReference type="Google" id="ProtNLM"/>
    </source>
</evidence>
<accession>A0A7W6JWD8</accession>
<keyword evidence="3" id="KW-1185">Reference proteome</keyword>
<dbReference type="AlphaFoldDB" id="A0A7W6JWD8"/>
<name>A0A7W6JWD8_9SPHN</name>
<dbReference type="RefSeq" id="WP_184000027.1">
    <property type="nucleotide sequence ID" value="NZ_JACIEH010000003.1"/>
</dbReference>